<dbReference type="Pfam" id="PF07714">
    <property type="entry name" value="PK_Tyr_Ser-Thr"/>
    <property type="match status" value="1"/>
</dbReference>
<dbReference type="OrthoDB" id="98077at2759"/>
<dbReference type="GO" id="GO:0007169">
    <property type="term" value="P:cell surface receptor protein tyrosine kinase signaling pathway"/>
    <property type="evidence" value="ECO:0007669"/>
    <property type="project" value="TreeGrafter"/>
</dbReference>
<dbReference type="PANTHER" id="PTHR24416:SF611">
    <property type="entry name" value="TYROSINE-PROTEIN KINASE TRANSMEMBRANE RECEPTOR ROR"/>
    <property type="match status" value="1"/>
</dbReference>
<keyword evidence="3" id="KW-0067">ATP-binding</keyword>
<comment type="caution">
    <text evidence="5">The sequence shown here is derived from an EMBL/GenBank/DDBJ whole genome shotgun (WGS) entry which is preliminary data.</text>
</comment>
<evidence type="ECO:0000313" key="5">
    <source>
        <dbReference type="EMBL" id="OQR83000.1"/>
    </source>
</evidence>
<dbReference type="PROSITE" id="PS00109">
    <property type="entry name" value="PROTEIN_KINASE_TYR"/>
    <property type="match status" value="1"/>
</dbReference>
<dbReference type="AlphaFoldDB" id="A0A1V9YB98"/>
<protein>
    <submittedName>
        <fullName evidence="5">Protein kinase</fullName>
    </submittedName>
</protein>
<dbReference type="Gene3D" id="1.10.510.10">
    <property type="entry name" value="Transferase(Phosphotransferase) domain 1"/>
    <property type="match status" value="2"/>
</dbReference>
<accession>A0A1V9YB98</accession>
<evidence type="ECO:0000256" key="2">
    <source>
        <dbReference type="ARBA" id="ARBA00051243"/>
    </source>
</evidence>
<dbReference type="STRING" id="1202772.A0A1V9YB98"/>
<dbReference type="GO" id="GO:0004714">
    <property type="term" value="F:transmembrane receptor protein tyrosine kinase activity"/>
    <property type="evidence" value="ECO:0007669"/>
    <property type="project" value="UniProtKB-EC"/>
</dbReference>
<feature type="domain" description="Protein kinase" evidence="4">
    <location>
        <begin position="519"/>
        <end position="779"/>
    </location>
</feature>
<dbReference type="SUPFAM" id="SSF56112">
    <property type="entry name" value="Protein kinase-like (PK-like)"/>
    <property type="match status" value="2"/>
</dbReference>
<dbReference type="InterPro" id="IPR001245">
    <property type="entry name" value="Ser-Thr/Tyr_kinase_cat_dom"/>
</dbReference>
<keyword evidence="3" id="KW-0547">Nucleotide-binding</keyword>
<dbReference type="PROSITE" id="PS00107">
    <property type="entry name" value="PROTEIN_KINASE_ATP"/>
    <property type="match status" value="1"/>
</dbReference>
<evidence type="ECO:0000259" key="4">
    <source>
        <dbReference type="PROSITE" id="PS50011"/>
    </source>
</evidence>
<dbReference type="InterPro" id="IPR020635">
    <property type="entry name" value="Tyr_kinase_cat_dom"/>
</dbReference>
<dbReference type="PANTHER" id="PTHR24416">
    <property type="entry name" value="TYROSINE-PROTEIN KINASE RECEPTOR"/>
    <property type="match status" value="1"/>
</dbReference>
<organism evidence="5 6">
    <name type="scientific">Achlya hypogyna</name>
    <name type="common">Oomycete</name>
    <name type="synonym">Protoachlya hypogyna</name>
    <dbReference type="NCBI Taxonomy" id="1202772"/>
    <lineage>
        <taxon>Eukaryota</taxon>
        <taxon>Sar</taxon>
        <taxon>Stramenopiles</taxon>
        <taxon>Oomycota</taxon>
        <taxon>Saprolegniomycetes</taxon>
        <taxon>Saprolegniales</taxon>
        <taxon>Achlyaceae</taxon>
        <taxon>Achlya</taxon>
    </lineage>
</organism>
<dbReference type="InterPro" id="IPR011009">
    <property type="entry name" value="Kinase-like_dom_sf"/>
</dbReference>
<dbReference type="InterPro" id="IPR050122">
    <property type="entry name" value="RTK"/>
</dbReference>
<evidence type="ECO:0000256" key="3">
    <source>
        <dbReference type="PROSITE-ProRule" id="PRU10141"/>
    </source>
</evidence>
<evidence type="ECO:0000256" key="1">
    <source>
        <dbReference type="ARBA" id="ARBA00004167"/>
    </source>
</evidence>
<keyword evidence="5" id="KW-0808">Transferase</keyword>
<dbReference type="SMART" id="SM00219">
    <property type="entry name" value="TyrKc"/>
    <property type="match status" value="1"/>
</dbReference>
<dbReference type="GO" id="GO:0043235">
    <property type="term" value="C:receptor complex"/>
    <property type="evidence" value="ECO:0007669"/>
    <property type="project" value="TreeGrafter"/>
</dbReference>
<gene>
    <name evidence="5" type="ORF">ACHHYP_15201</name>
</gene>
<keyword evidence="6" id="KW-1185">Reference proteome</keyword>
<dbReference type="InterPro" id="IPR008266">
    <property type="entry name" value="Tyr_kinase_AS"/>
</dbReference>
<proteinExistence type="predicted"/>
<evidence type="ECO:0000313" key="6">
    <source>
        <dbReference type="Proteomes" id="UP000243579"/>
    </source>
</evidence>
<dbReference type="InterPro" id="IPR017441">
    <property type="entry name" value="Protein_kinase_ATP_BS"/>
</dbReference>
<keyword evidence="5" id="KW-0418">Kinase</keyword>
<dbReference type="PRINTS" id="PR00109">
    <property type="entry name" value="TYRKINASE"/>
</dbReference>
<dbReference type="Proteomes" id="UP000243579">
    <property type="component" value="Unassembled WGS sequence"/>
</dbReference>
<dbReference type="InterPro" id="IPR000719">
    <property type="entry name" value="Prot_kinase_dom"/>
</dbReference>
<sequence>MVLEFVSTTMGFTLPCQPPSPLPRPPYPTDRFRLLTAEPLLPHHALAKDIEDGSVVLVSARSKTALLTEDMSHRLDQLVLAGNEHPLIAPIVGVFDAGTTWNVVYYLHAGDESLLSLAQDVATKGGYTEAELHRKAFALADALHYLHVRGIVHGNLTIHHLYVRVHIDNRSAHRGLDCWRSCSIASTSLPRLAHRVGYASPDIALQSRRHPRLRRVDLPTHDWSRTSRPSAGTADAHEAISSWTSFAIRSRLSRCQYPRKPSFSNASRVVPTETTVKMPNSGSLTKLPSGHSLTAGKGALVADEPTVAYTAFDAPSYDSVPVYQPFPYSSVPSSRRLTSHIRTTNPVVRSLQLPVHFSAFGPPAWDNKCRVFIWACAPHQFEDMIALALDEGVVETGRLSRSLRVSYGTMITVAIEPSVGLAVVGESAKTFQWVEEMEKVFFDLQLQDTDHDAAVGRLCRARVIVGTHVAILHFTIPPPSIVRRPLAGIDETHVVTYPSTYTPLAPPPLESVAIPSSELSLLEPIGAGSFGTAYRALYHGTEVVVKALQKDLLGNVSDADFLHEVRALSMLGKHPHVVEFVGACPTELSIVMEYVPNGSVERLLYNAQDDYSVYGAYPRTIFARDAAHGVLNIHQGSFLHRDIAARNCLLDAGFHVKVCDFGLSRPLDRMGHVLDQPGFGPLKWMAPESLELPHVFSPASDAYMFGVLLFEIMMGAEPFGRDMAPQEAAALVLEGHRLSIDASISCPIEHKQLMTACLRADPQMRPSLMDITRTLDEWLRANALNMNTK</sequence>
<reference evidence="5 6" key="1">
    <citation type="journal article" date="2014" name="Genome Biol. Evol.">
        <title>The secreted proteins of Achlya hypogyna and Thraustotheca clavata identify the ancestral oomycete secretome and reveal gene acquisitions by horizontal gene transfer.</title>
        <authorList>
            <person name="Misner I."/>
            <person name="Blouin N."/>
            <person name="Leonard G."/>
            <person name="Richards T.A."/>
            <person name="Lane C.E."/>
        </authorList>
    </citation>
    <scope>NUCLEOTIDE SEQUENCE [LARGE SCALE GENOMIC DNA]</scope>
    <source>
        <strain evidence="5 6">ATCC 48635</strain>
    </source>
</reference>
<dbReference type="GO" id="GO:0005524">
    <property type="term" value="F:ATP binding"/>
    <property type="evidence" value="ECO:0007669"/>
    <property type="project" value="UniProtKB-UniRule"/>
</dbReference>
<dbReference type="EMBL" id="JNBR01002405">
    <property type="protein sequence ID" value="OQR83000.1"/>
    <property type="molecule type" value="Genomic_DNA"/>
</dbReference>
<feature type="binding site" evidence="3">
    <location>
        <position position="546"/>
    </location>
    <ligand>
        <name>ATP</name>
        <dbReference type="ChEBI" id="CHEBI:30616"/>
    </ligand>
</feature>
<dbReference type="PROSITE" id="PS50011">
    <property type="entry name" value="PROTEIN_KINASE_DOM"/>
    <property type="match status" value="1"/>
</dbReference>
<dbReference type="GO" id="GO:0005886">
    <property type="term" value="C:plasma membrane"/>
    <property type="evidence" value="ECO:0007669"/>
    <property type="project" value="TreeGrafter"/>
</dbReference>
<name>A0A1V9YB98_ACHHY</name>
<comment type="subcellular location">
    <subcellularLocation>
        <location evidence="1">Membrane</location>
        <topology evidence="1">Single-pass membrane protein</topology>
    </subcellularLocation>
</comment>
<comment type="catalytic activity">
    <reaction evidence="2">
        <text>L-tyrosyl-[protein] + ATP = O-phospho-L-tyrosyl-[protein] + ADP + H(+)</text>
        <dbReference type="Rhea" id="RHEA:10596"/>
        <dbReference type="Rhea" id="RHEA-COMP:10136"/>
        <dbReference type="Rhea" id="RHEA-COMP:20101"/>
        <dbReference type="ChEBI" id="CHEBI:15378"/>
        <dbReference type="ChEBI" id="CHEBI:30616"/>
        <dbReference type="ChEBI" id="CHEBI:46858"/>
        <dbReference type="ChEBI" id="CHEBI:61978"/>
        <dbReference type="ChEBI" id="CHEBI:456216"/>
        <dbReference type="EC" id="2.7.10.1"/>
    </reaction>
</comment>